<dbReference type="EMBL" id="AYKW01000069">
    <property type="protein sequence ID" value="PIL22762.1"/>
    <property type="molecule type" value="Genomic_DNA"/>
</dbReference>
<reference evidence="1 2" key="1">
    <citation type="journal article" date="2015" name="Sci. Rep.">
        <title>Chromosome-level genome map provides insights into diverse defense mechanisms in the medicinal fungus Ganoderma sinense.</title>
        <authorList>
            <person name="Zhu Y."/>
            <person name="Xu J."/>
            <person name="Sun C."/>
            <person name="Zhou S."/>
            <person name="Xu H."/>
            <person name="Nelson D.R."/>
            <person name="Qian J."/>
            <person name="Song J."/>
            <person name="Luo H."/>
            <person name="Xiang L."/>
            <person name="Li Y."/>
            <person name="Xu Z."/>
            <person name="Ji A."/>
            <person name="Wang L."/>
            <person name="Lu S."/>
            <person name="Hayward A."/>
            <person name="Sun W."/>
            <person name="Li X."/>
            <person name="Schwartz D.C."/>
            <person name="Wang Y."/>
            <person name="Chen S."/>
        </authorList>
    </citation>
    <scope>NUCLEOTIDE SEQUENCE [LARGE SCALE GENOMIC DNA]</scope>
    <source>
        <strain evidence="1 2">ZZ0214-1</strain>
    </source>
</reference>
<keyword evidence="2" id="KW-1185">Reference proteome</keyword>
<name>A0A2G8RMM3_9APHY</name>
<dbReference type="AlphaFoldDB" id="A0A2G8RMM3"/>
<evidence type="ECO:0000313" key="1">
    <source>
        <dbReference type="EMBL" id="PIL22762.1"/>
    </source>
</evidence>
<gene>
    <name evidence="1" type="ORF">GSI_15456</name>
</gene>
<proteinExistence type="predicted"/>
<comment type="caution">
    <text evidence="1">The sequence shown here is derived from an EMBL/GenBank/DDBJ whole genome shotgun (WGS) entry which is preliminary data.</text>
</comment>
<dbReference type="Proteomes" id="UP000230002">
    <property type="component" value="Unassembled WGS sequence"/>
</dbReference>
<sequence>MPTHVPSHAFPELGIEGTVVAGEVKDDVFDVGEYARKGIEVAGEVRGTGSQGVDGGERYGRILEHGVVEHYLLKGVVLAGFEERACVSLFEEVEVQRAKTRQDAS</sequence>
<evidence type="ECO:0000313" key="2">
    <source>
        <dbReference type="Proteomes" id="UP000230002"/>
    </source>
</evidence>
<accession>A0A2G8RMM3</accession>
<protein>
    <submittedName>
        <fullName evidence="1">Uncharacterized protein</fullName>
    </submittedName>
</protein>
<organism evidence="1 2">
    <name type="scientific">Ganoderma sinense ZZ0214-1</name>
    <dbReference type="NCBI Taxonomy" id="1077348"/>
    <lineage>
        <taxon>Eukaryota</taxon>
        <taxon>Fungi</taxon>
        <taxon>Dikarya</taxon>
        <taxon>Basidiomycota</taxon>
        <taxon>Agaricomycotina</taxon>
        <taxon>Agaricomycetes</taxon>
        <taxon>Polyporales</taxon>
        <taxon>Polyporaceae</taxon>
        <taxon>Ganoderma</taxon>
    </lineage>
</organism>